<dbReference type="Pfam" id="PF03028">
    <property type="entry name" value="Dynein_heavy"/>
    <property type="match status" value="1"/>
</dbReference>
<name>A0ABN9VMF3_9DINO</name>
<sequence>VTNAEWSLLLRGVGLLDMSQKPANPDPDWLTEKQWELVYGVQCTSSDRCADLCEHINHYLDDWKDWASGDDPEKTPLPLGYDELNELHYMQVLLLLKACAPEKLMFGLQEHVKRSLGEQFIIFPSSTVQQLYEDSTKSTPIVFVLSPGADPTSMLFRFAEQMDMYQSMGVISLGQGQGPKAIKLVDAACKQGTWVLLQNCHLYKTFMPTLEKMCEGFEESNAIHKDFRLFLTSMPAAYFPVPVLQNGIKLTIEPPKAGADESNIYIYTDIYIYIYTCIYIYININSDTHIYI</sequence>
<evidence type="ECO:0000313" key="2">
    <source>
        <dbReference type="EMBL" id="CAK0874527.1"/>
    </source>
</evidence>
<reference evidence="2" key="1">
    <citation type="submission" date="2023-10" db="EMBL/GenBank/DDBJ databases">
        <authorList>
            <person name="Chen Y."/>
            <person name="Shah S."/>
            <person name="Dougan E. K."/>
            <person name="Thang M."/>
            <person name="Chan C."/>
        </authorList>
    </citation>
    <scope>NUCLEOTIDE SEQUENCE [LARGE SCALE GENOMIC DNA]</scope>
</reference>
<dbReference type="Proteomes" id="UP001189429">
    <property type="component" value="Unassembled WGS sequence"/>
</dbReference>
<dbReference type="InterPro" id="IPR027417">
    <property type="entry name" value="P-loop_NTPase"/>
</dbReference>
<gene>
    <name evidence="2" type="ORF">PCOR1329_LOCUS59399</name>
</gene>
<feature type="domain" description="Dynein heavy chain region D6 P-loop" evidence="1">
    <location>
        <begin position="137"/>
        <end position="251"/>
    </location>
</feature>
<evidence type="ECO:0000259" key="1">
    <source>
        <dbReference type="Pfam" id="PF03028"/>
    </source>
</evidence>
<evidence type="ECO:0000313" key="3">
    <source>
        <dbReference type="Proteomes" id="UP001189429"/>
    </source>
</evidence>
<dbReference type="Gene3D" id="3.40.50.300">
    <property type="entry name" value="P-loop containing nucleotide triphosphate hydrolases"/>
    <property type="match status" value="1"/>
</dbReference>
<comment type="caution">
    <text evidence="2">The sequence shown here is derived from an EMBL/GenBank/DDBJ whole genome shotgun (WGS) entry which is preliminary data.</text>
</comment>
<keyword evidence="3" id="KW-1185">Reference proteome</keyword>
<accession>A0ABN9VMF3</accession>
<feature type="non-terminal residue" evidence="2">
    <location>
        <position position="1"/>
    </location>
</feature>
<dbReference type="InterPro" id="IPR026983">
    <property type="entry name" value="DHC"/>
</dbReference>
<protein>
    <recommendedName>
        <fullName evidence="1">Dynein heavy chain region D6 P-loop domain-containing protein</fullName>
    </recommendedName>
</protein>
<dbReference type="EMBL" id="CAUYUJ010017404">
    <property type="protein sequence ID" value="CAK0874527.1"/>
    <property type="molecule type" value="Genomic_DNA"/>
</dbReference>
<proteinExistence type="predicted"/>
<organism evidence="2 3">
    <name type="scientific">Prorocentrum cordatum</name>
    <dbReference type="NCBI Taxonomy" id="2364126"/>
    <lineage>
        <taxon>Eukaryota</taxon>
        <taxon>Sar</taxon>
        <taxon>Alveolata</taxon>
        <taxon>Dinophyceae</taxon>
        <taxon>Prorocentrales</taxon>
        <taxon>Prorocentraceae</taxon>
        <taxon>Prorocentrum</taxon>
    </lineage>
</organism>
<dbReference type="PANTHER" id="PTHR22878">
    <property type="entry name" value="DYNEIN HEAVY CHAIN 6, AXONEMAL-LIKE-RELATED"/>
    <property type="match status" value="1"/>
</dbReference>
<dbReference type="PANTHER" id="PTHR22878:SF68">
    <property type="entry name" value="DYNEIN HEAVY CHAIN 6, AXONEMAL-LIKE"/>
    <property type="match status" value="1"/>
</dbReference>
<dbReference type="InterPro" id="IPR004273">
    <property type="entry name" value="Dynein_heavy_D6_P-loop"/>
</dbReference>